<comment type="caution">
    <text evidence="3">The sequence shown here is derived from an EMBL/GenBank/DDBJ whole genome shotgun (WGS) entry which is preliminary data.</text>
</comment>
<dbReference type="Proteomes" id="UP000520770">
    <property type="component" value="Unassembled WGS sequence"/>
</dbReference>
<evidence type="ECO:0000313" key="3">
    <source>
        <dbReference type="EMBL" id="MBB4449528.1"/>
    </source>
</evidence>
<evidence type="ECO:0000313" key="5">
    <source>
        <dbReference type="Proteomes" id="UP000524535"/>
    </source>
</evidence>
<name>A0A7W6Y478_9HYPH</name>
<dbReference type="EMBL" id="JACIGY010000015">
    <property type="protein sequence ID" value="MBB4414854.1"/>
    <property type="molecule type" value="Genomic_DNA"/>
</dbReference>
<evidence type="ECO:0000313" key="2">
    <source>
        <dbReference type="EMBL" id="MBB4414854.1"/>
    </source>
</evidence>
<evidence type="ECO:0000313" key="1">
    <source>
        <dbReference type="EMBL" id="MBB4351602.1"/>
    </source>
</evidence>
<keyword evidence="5" id="KW-1185">Reference proteome</keyword>
<accession>A0A7W6Y478</accession>
<evidence type="ECO:0000313" key="4">
    <source>
        <dbReference type="Proteomes" id="UP000520770"/>
    </source>
</evidence>
<dbReference type="RefSeq" id="WP_183830099.1">
    <property type="nucleotide sequence ID" value="NZ_JACIGW010000013.1"/>
</dbReference>
<sequence length="198" mass="22447">MLPKLRALLDAGRDESEIAAWFGVNVRTMRKWADEHSPLKQALDSREDIREWDEARNLKMAYALSSRGATSVEIAQAFNVSTRTLTRWRQRCAEFDQALTMGVEAQLKVAEQTLFNVATGYVYEQEKIISTKEGVTTVIEQKISHPNPAMLRLFLEANKPEKYRQNAKQADDDDLGDFMREIAERGAGTVKICHKDAG</sequence>
<dbReference type="EMBL" id="JACIGW010000013">
    <property type="protein sequence ID" value="MBB4351602.1"/>
    <property type="molecule type" value="Genomic_DNA"/>
</dbReference>
<dbReference type="EMBL" id="JACIHM010000016">
    <property type="protein sequence ID" value="MBB4449528.1"/>
    <property type="molecule type" value="Genomic_DNA"/>
</dbReference>
<proteinExistence type="predicted"/>
<dbReference type="Gene3D" id="1.10.10.60">
    <property type="entry name" value="Homeodomain-like"/>
    <property type="match status" value="1"/>
</dbReference>
<gene>
    <name evidence="2" type="ORF">GGE31_005400</name>
    <name evidence="1" type="ORF">GGE33_005384</name>
    <name evidence="3" type="ORF">GGE35_005384</name>
</gene>
<dbReference type="Proteomes" id="UP000576087">
    <property type="component" value="Unassembled WGS sequence"/>
</dbReference>
<dbReference type="Proteomes" id="UP000524535">
    <property type="component" value="Unassembled WGS sequence"/>
</dbReference>
<protein>
    <submittedName>
        <fullName evidence="3">Transposase-like protein</fullName>
    </submittedName>
</protein>
<evidence type="ECO:0000313" key="6">
    <source>
        <dbReference type="Proteomes" id="UP000576087"/>
    </source>
</evidence>
<reference evidence="4 5" key="1">
    <citation type="submission" date="2020-08" db="EMBL/GenBank/DDBJ databases">
        <title>Genomic Encyclopedia of Type Strains, Phase IV (KMG-V): Genome sequencing to study the core and pangenomes of soil and plant-associated prokaryotes.</title>
        <authorList>
            <person name="Whitman W."/>
        </authorList>
    </citation>
    <scope>NUCLEOTIDE SEQUENCE [LARGE SCALE GENOMIC DNA]</scope>
    <source>
        <strain evidence="2 5">SEMIA 444</strain>
        <strain evidence="1 4">SEMIA 448</strain>
        <strain evidence="3 6">SEMIA 452</strain>
    </source>
</reference>
<organism evidence="3 6">
    <name type="scientific">Aliirhizobium cellulosilyticum</name>
    <dbReference type="NCBI Taxonomy" id="393664"/>
    <lineage>
        <taxon>Bacteria</taxon>
        <taxon>Pseudomonadati</taxon>
        <taxon>Pseudomonadota</taxon>
        <taxon>Alphaproteobacteria</taxon>
        <taxon>Hyphomicrobiales</taxon>
        <taxon>Rhizobiaceae</taxon>
        <taxon>Aliirhizobium</taxon>
    </lineage>
</organism>
<dbReference type="Pfam" id="PF13384">
    <property type="entry name" value="HTH_23"/>
    <property type="match status" value="1"/>
</dbReference>
<dbReference type="AlphaFoldDB" id="A0A7W6Y478"/>